<feature type="transmembrane region" description="Helical" evidence="1">
    <location>
        <begin position="141"/>
        <end position="161"/>
    </location>
</feature>
<gene>
    <name evidence="2" type="ORF">CAEBREN_05182</name>
</gene>
<evidence type="ECO:0000313" key="3">
    <source>
        <dbReference type="Proteomes" id="UP000008068"/>
    </source>
</evidence>
<name>G0NTL8_CAEBE</name>
<feature type="transmembrane region" description="Helical" evidence="1">
    <location>
        <begin position="262"/>
        <end position="279"/>
    </location>
</feature>
<keyword evidence="3" id="KW-1185">Reference proteome</keyword>
<dbReference type="PANTHER" id="PTHR31720:SF12">
    <property type="entry name" value="SERPENTINE RECEPTOR, CLASS T-RELATED"/>
    <property type="match status" value="1"/>
</dbReference>
<feature type="transmembrane region" description="Helical" evidence="1">
    <location>
        <begin position="181"/>
        <end position="203"/>
    </location>
</feature>
<keyword evidence="1" id="KW-0472">Membrane</keyword>
<organism evidence="3">
    <name type="scientific">Caenorhabditis brenneri</name>
    <name type="common">Nematode worm</name>
    <dbReference type="NCBI Taxonomy" id="135651"/>
    <lineage>
        <taxon>Eukaryota</taxon>
        <taxon>Metazoa</taxon>
        <taxon>Ecdysozoa</taxon>
        <taxon>Nematoda</taxon>
        <taxon>Chromadorea</taxon>
        <taxon>Rhabditida</taxon>
        <taxon>Rhabditina</taxon>
        <taxon>Rhabditomorpha</taxon>
        <taxon>Rhabditoidea</taxon>
        <taxon>Rhabditidae</taxon>
        <taxon>Peloderinae</taxon>
        <taxon>Caenorhabditis</taxon>
    </lineage>
</organism>
<feature type="transmembrane region" description="Helical" evidence="1">
    <location>
        <begin position="105"/>
        <end position="129"/>
    </location>
</feature>
<feature type="transmembrane region" description="Helical" evidence="1">
    <location>
        <begin position="68"/>
        <end position="93"/>
    </location>
</feature>
<dbReference type="PANTHER" id="PTHR31720">
    <property type="entry name" value="SERPENTINE RECEPTOR, CLASS Z-RELATED"/>
    <property type="match status" value="1"/>
</dbReference>
<reference evidence="3" key="1">
    <citation type="submission" date="2011-07" db="EMBL/GenBank/DDBJ databases">
        <authorList>
            <consortium name="Caenorhabditis brenneri Sequencing and Analysis Consortium"/>
            <person name="Wilson R.K."/>
        </authorList>
    </citation>
    <scope>NUCLEOTIDE SEQUENCE [LARGE SCALE GENOMIC DNA]</scope>
    <source>
        <strain evidence="3">PB2801</strain>
    </source>
</reference>
<dbReference type="InterPro" id="IPR018817">
    <property type="entry name" value="7TM_GPCR_serpentine_rcpt_Srz"/>
</dbReference>
<evidence type="ECO:0000256" key="1">
    <source>
        <dbReference type="SAM" id="Phobius"/>
    </source>
</evidence>
<feature type="transmembrane region" description="Helical" evidence="1">
    <location>
        <begin position="27"/>
        <end position="48"/>
    </location>
</feature>
<dbReference type="HOGENOM" id="CLU_894962_0_0_1"/>
<dbReference type="AlphaFoldDB" id="G0NTL8"/>
<dbReference type="Proteomes" id="UP000008068">
    <property type="component" value="Unassembled WGS sequence"/>
</dbReference>
<feature type="transmembrane region" description="Helical" evidence="1">
    <location>
        <begin position="224"/>
        <end position="250"/>
    </location>
</feature>
<keyword evidence="1" id="KW-1133">Transmembrane helix</keyword>
<evidence type="ECO:0008006" key="4">
    <source>
        <dbReference type="Google" id="ProtNLM"/>
    </source>
</evidence>
<evidence type="ECO:0000313" key="2">
    <source>
        <dbReference type="EMBL" id="EGT37274.1"/>
    </source>
</evidence>
<dbReference type="InParanoid" id="G0NTL8"/>
<dbReference type="Pfam" id="PF10325">
    <property type="entry name" value="7TM_GPCR_Srz"/>
    <property type="match status" value="1"/>
</dbReference>
<keyword evidence="1" id="KW-0812">Transmembrane</keyword>
<accession>G0NTL8</accession>
<protein>
    <recommendedName>
        <fullName evidence="4">Serpentine Receptor, class Z</fullName>
    </recommendedName>
</protein>
<proteinExistence type="predicted"/>
<dbReference type="EMBL" id="GL379944">
    <property type="protein sequence ID" value="EGT37274.1"/>
    <property type="molecule type" value="Genomic_DNA"/>
</dbReference>
<sequence length="311" mass="36837">MFNNTNVYNANSSNPASLFFQTFNTNIQLGTSFYHIILLIIFPLNRYIHNLNKERDKNIPEYPVIKTLYVSICVFYILFVLSCLVNFLLPAFLPISIFSFELYNIQLIVHLIILYLLAFRKFFVFFIPTMNMNFKAKHHKILLYFLYTIFVVKFFLVYYFVGKVYNTSDPKYGQWFTMVFNLEYITGYTLLTSATTLYIPIFLKIRKEGLPFCSNPDKYLMAQTFLLFFIKTMYLTHFAVCEFVGIQNLYSGNLSLYLFDYYAYQTVFAVQFSYVMCNWQQVLELRKKLVKKYLSCFAKVEPEPVLNGAKI</sequence>